<dbReference type="RefSeq" id="WP_172527863.1">
    <property type="nucleotide sequence ID" value="NZ_JACKST010000022.1"/>
</dbReference>
<feature type="compositionally biased region" description="Basic and acidic residues" evidence="1">
    <location>
        <begin position="11"/>
        <end position="26"/>
    </location>
</feature>
<dbReference type="EMBL" id="UGQM01000001">
    <property type="protein sequence ID" value="STZ46508.1"/>
    <property type="molecule type" value="Genomic_DNA"/>
</dbReference>
<organism evidence="2 3">
    <name type="scientific">Mycolicibacterium gilvum</name>
    <dbReference type="NCBI Taxonomy" id="1804"/>
    <lineage>
        <taxon>Bacteria</taxon>
        <taxon>Bacillati</taxon>
        <taxon>Actinomycetota</taxon>
        <taxon>Actinomycetes</taxon>
        <taxon>Mycobacteriales</taxon>
        <taxon>Mycobacteriaceae</taxon>
        <taxon>Mycolicibacterium</taxon>
    </lineage>
</organism>
<evidence type="ECO:0000313" key="3">
    <source>
        <dbReference type="Proteomes" id="UP000254291"/>
    </source>
</evidence>
<dbReference type="AlphaFoldDB" id="A0A378SWM8"/>
<evidence type="ECO:0000256" key="1">
    <source>
        <dbReference type="SAM" id="MobiDB-lite"/>
    </source>
</evidence>
<feature type="region of interest" description="Disordered" evidence="1">
    <location>
        <begin position="1"/>
        <end position="49"/>
    </location>
</feature>
<accession>A0A378SWM8</accession>
<evidence type="ECO:0000313" key="2">
    <source>
        <dbReference type="EMBL" id="STZ46508.1"/>
    </source>
</evidence>
<dbReference type="Proteomes" id="UP000254291">
    <property type="component" value="Unassembled WGS sequence"/>
</dbReference>
<proteinExistence type="predicted"/>
<reference evidence="2 3" key="1">
    <citation type="submission" date="2018-06" db="EMBL/GenBank/DDBJ databases">
        <authorList>
            <consortium name="Pathogen Informatics"/>
            <person name="Doyle S."/>
        </authorList>
    </citation>
    <scope>NUCLEOTIDE SEQUENCE [LARGE SCALE GENOMIC DNA]</scope>
    <source>
        <strain evidence="2 3">NCTC10742</strain>
    </source>
</reference>
<protein>
    <submittedName>
        <fullName evidence="2">Uncharacterized protein</fullName>
    </submittedName>
</protein>
<sequence length="49" mass="5043">MSGFDTSQPIADEKSLKDIDPADKRGAAAASDPESPESDQLGDATPGPR</sequence>
<name>A0A378SWM8_9MYCO</name>
<gene>
    <name evidence="2" type="ORF">NCTC10742_05779</name>
</gene>